<name>A0ABD3QFX4_9STRA</name>
<dbReference type="PANTHER" id="PTHR47739:SF1">
    <property type="entry name" value="TRNA1(VAL) (ADENINE(37)-N6)-METHYLTRANSFERASE"/>
    <property type="match status" value="1"/>
</dbReference>
<dbReference type="PANTHER" id="PTHR47739">
    <property type="entry name" value="TRNA1(VAL) (ADENINE(37)-N6)-METHYLTRANSFERASE"/>
    <property type="match status" value="1"/>
</dbReference>
<feature type="compositionally biased region" description="Basic and acidic residues" evidence="1">
    <location>
        <begin position="108"/>
        <end position="117"/>
    </location>
</feature>
<feature type="region of interest" description="Disordered" evidence="1">
    <location>
        <begin position="81"/>
        <end position="121"/>
    </location>
</feature>
<evidence type="ECO:0000256" key="1">
    <source>
        <dbReference type="SAM" id="MobiDB-lite"/>
    </source>
</evidence>
<protein>
    <submittedName>
        <fullName evidence="2">Uncharacterized protein</fullName>
    </submittedName>
</protein>
<feature type="region of interest" description="Disordered" evidence="1">
    <location>
        <begin position="1"/>
        <end position="23"/>
    </location>
</feature>
<organism evidence="2 3">
    <name type="scientific">Cyclotella cryptica</name>
    <dbReference type="NCBI Taxonomy" id="29204"/>
    <lineage>
        <taxon>Eukaryota</taxon>
        <taxon>Sar</taxon>
        <taxon>Stramenopiles</taxon>
        <taxon>Ochrophyta</taxon>
        <taxon>Bacillariophyta</taxon>
        <taxon>Coscinodiscophyceae</taxon>
        <taxon>Thalassiosirophycidae</taxon>
        <taxon>Stephanodiscales</taxon>
        <taxon>Stephanodiscaceae</taxon>
        <taxon>Cyclotella</taxon>
    </lineage>
</organism>
<dbReference type="AlphaFoldDB" id="A0ABD3QFX4"/>
<feature type="region of interest" description="Disordered" evidence="1">
    <location>
        <begin position="35"/>
        <end position="62"/>
    </location>
</feature>
<sequence length="612" mass="66829">MSSTTTHRYVPQGPASLSSDAPGWSAADVIVIETGANPTASDGNDDINVKSNASERSNDGETKGPICWKCKGTCQIPLRAHERKRKQTTQGQPLRGEDANVKVPPESRNADATHDTSKTIPRRSCPVCSGAGYLPMRARYVQSLASSPPSNGIGGSITARRRRPQGWKEFGPVPPVVRACQDFMKSKPNNHNGQKETVMDYALSILSEANGPEEDYVTPRNDVFISLPIPSSTDDTDTSSTTTIKWLPIHQGEQLCNLVGRWRIIQRIGSHRWTTDDLVTAYVGASTFVSRLSQSKLRGKTIRYLDLGTGNASVLQMVTWYLLSRLSGGDGGGDAVLNPCDLKAVGVEARSEAVGLARRSLSFNLDTIEYNDKVYTGTVTHHSQTGLVNTEPFKCNVQIVQGDFRDLVSLSKCNNDQEARNSEDQELKEVSSQRYDLITGTPPYFRVDFSSSSSAEVKKSCDSKSSKDNREVITAAIIQQGGMPTSMQSAPARCEFRGGVEAYCETASAMLAQDGVFAVCENWLNNDRVWNGAKHAGLDIDAVWPVMGKVGKKDPLFAVYVMRKAAERSDMDSFVSEKGREKIQPPIVVRDGNGKWTDGYAKIMDAMSIPVL</sequence>
<dbReference type="InterPro" id="IPR029063">
    <property type="entry name" value="SAM-dependent_MTases_sf"/>
</dbReference>
<reference evidence="2 3" key="1">
    <citation type="journal article" date="2020" name="G3 (Bethesda)">
        <title>Improved Reference Genome for Cyclotella cryptica CCMP332, a Model for Cell Wall Morphogenesis, Salinity Adaptation, and Lipid Production in Diatoms (Bacillariophyta).</title>
        <authorList>
            <person name="Roberts W.R."/>
            <person name="Downey K.M."/>
            <person name="Ruck E.C."/>
            <person name="Traller J.C."/>
            <person name="Alverson A.J."/>
        </authorList>
    </citation>
    <scope>NUCLEOTIDE SEQUENCE [LARGE SCALE GENOMIC DNA]</scope>
    <source>
        <strain evidence="2 3">CCMP332</strain>
    </source>
</reference>
<dbReference type="InterPro" id="IPR050210">
    <property type="entry name" value="tRNA_Adenine-N(6)_MTase"/>
</dbReference>
<comment type="caution">
    <text evidence="2">The sequence shown here is derived from an EMBL/GenBank/DDBJ whole genome shotgun (WGS) entry which is preliminary data.</text>
</comment>
<proteinExistence type="predicted"/>
<keyword evidence="3" id="KW-1185">Reference proteome</keyword>
<dbReference type="SUPFAM" id="SSF53335">
    <property type="entry name" value="S-adenosyl-L-methionine-dependent methyltransferases"/>
    <property type="match status" value="1"/>
</dbReference>
<dbReference type="Proteomes" id="UP001516023">
    <property type="component" value="Unassembled WGS sequence"/>
</dbReference>
<evidence type="ECO:0000313" key="2">
    <source>
        <dbReference type="EMBL" id="KAL3799293.1"/>
    </source>
</evidence>
<evidence type="ECO:0000313" key="3">
    <source>
        <dbReference type="Proteomes" id="UP001516023"/>
    </source>
</evidence>
<gene>
    <name evidence="2" type="ORF">HJC23_013018</name>
</gene>
<dbReference type="Gene3D" id="3.40.50.150">
    <property type="entry name" value="Vaccinia Virus protein VP39"/>
    <property type="match status" value="1"/>
</dbReference>
<accession>A0ABD3QFX4</accession>
<dbReference type="EMBL" id="JABMIG020000040">
    <property type="protein sequence ID" value="KAL3799293.1"/>
    <property type="molecule type" value="Genomic_DNA"/>
</dbReference>